<proteinExistence type="predicted"/>
<feature type="transmembrane region" description="Helical" evidence="3">
    <location>
        <begin position="69"/>
        <end position="87"/>
    </location>
</feature>
<organism evidence="5 6">
    <name type="scientific">Fervidicella metallireducens AeB</name>
    <dbReference type="NCBI Taxonomy" id="1403537"/>
    <lineage>
        <taxon>Bacteria</taxon>
        <taxon>Bacillati</taxon>
        <taxon>Bacillota</taxon>
        <taxon>Clostridia</taxon>
        <taxon>Eubacteriales</taxon>
        <taxon>Clostridiaceae</taxon>
        <taxon>Fervidicella</taxon>
    </lineage>
</organism>
<dbReference type="SUPFAM" id="SSF58104">
    <property type="entry name" value="Methyl-accepting chemotaxis protein (MCP) signaling domain"/>
    <property type="match status" value="1"/>
</dbReference>
<dbReference type="GO" id="GO:0016020">
    <property type="term" value="C:membrane"/>
    <property type="evidence" value="ECO:0007669"/>
    <property type="project" value="InterPro"/>
</dbReference>
<feature type="transmembrane region" description="Helical" evidence="3">
    <location>
        <begin position="41"/>
        <end position="62"/>
    </location>
</feature>
<reference evidence="5 6" key="1">
    <citation type="journal article" date="2014" name="Genome Announc.">
        <title>Draft Genome Sequence of Fervidicella metallireducens Strain AeBT, an Iron-Reducing Thermoanaerobe from the Great Artesian Basin.</title>
        <authorList>
            <person name="Patel B.K."/>
        </authorList>
    </citation>
    <scope>NUCLEOTIDE SEQUENCE [LARGE SCALE GENOMIC DNA]</scope>
    <source>
        <strain evidence="5 6">AeB</strain>
    </source>
</reference>
<evidence type="ECO:0000313" key="5">
    <source>
        <dbReference type="EMBL" id="EYE87628.1"/>
    </source>
</evidence>
<keyword evidence="6" id="KW-1185">Reference proteome</keyword>
<keyword evidence="3" id="KW-1133">Transmembrane helix</keyword>
<dbReference type="InterPro" id="IPR004089">
    <property type="entry name" value="MCPsignal_dom"/>
</dbReference>
<protein>
    <recommendedName>
        <fullName evidence="4">Methyl-accepting transducer domain-containing protein</fullName>
    </recommendedName>
</protein>
<feature type="transmembrane region" description="Helical" evidence="3">
    <location>
        <begin position="116"/>
        <end position="135"/>
    </location>
</feature>
<dbReference type="GO" id="GO:0007165">
    <property type="term" value="P:signal transduction"/>
    <property type="evidence" value="ECO:0007669"/>
    <property type="project" value="UniProtKB-KW"/>
</dbReference>
<dbReference type="RefSeq" id="WP_035381125.1">
    <property type="nucleotide sequence ID" value="NZ_AZQP01000044.1"/>
</dbReference>
<accession>A0A017RSA5</accession>
<evidence type="ECO:0000313" key="6">
    <source>
        <dbReference type="Proteomes" id="UP000019681"/>
    </source>
</evidence>
<evidence type="ECO:0000259" key="4">
    <source>
        <dbReference type="PROSITE" id="PS50111"/>
    </source>
</evidence>
<dbReference type="PROSITE" id="PS50111">
    <property type="entry name" value="CHEMOTAXIS_TRANSDUC_2"/>
    <property type="match status" value="1"/>
</dbReference>
<keyword evidence="3" id="KW-0472">Membrane</keyword>
<feature type="domain" description="Methyl-accepting transducer" evidence="4">
    <location>
        <begin position="213"/>
        <end position="463"/>
    </location>
</feature>
<comment type="caution">
    <text evidence="5">The sequence shown here is derived from an EMBL/GenBank/DDBJ whole genome shotgun (WGS) entry which is preliminary data.</text>
</comment>
<evidence type="ECO:0000256" key="1">
    <source>
        <dbReference type="ARBA" id="ARBA00023224"/>
    </source>
</evidence>
<dbReference type="STRING" id="1403537.Q428_12200"/>
<dbReference type="SMART" id="SM00283">
    <property type="entry name" value="MA"/>
    <property type="match status" value="1"/>
</dbReference>
<feature type="transmembrane region" description="Helical" evidence="3">
    <location>
        <begin position="93"/>
        <end position="109"/>
    </location>
</feature>
<dbReference type="OrthoDB" id="9807021at2"/>
<evidence type="ECO:0000256" key="2">
    <source>
        <dbReference type="PROSITE-ProRule" id="PRU00284"/>
    </source>
</evidence>
<feature type="transmembrane region" description="Helical" evidence="3">
    <location>
        <begin position="147"/>
        <end position="167"/>
    </location>
</feature>
<evidence type="ECO:0000256" key="3">
    <source>
        <dbReference type="SAM" id="Phobius"/>
    </source>
</evidence>
<dbReference type="Gene3D" id="1.10.287.950">
    <property type="entry name" value="Methyl-accepting chemotaxis protein"/>
    <property type="match status" value="1"/>
</dbReference>
<dbReference type="PANTHER" id="PTHR32089:SF112">
    <property type="entry name" value="LYSOZYME-LIKE PROTEIN-RELATED"/>
    <property type="match status" value="1"/>
</dbReference>
<name>A0A017RSA5_9CLOT</name>
<dbReference type="PANTHER" id="PTHR32089">
    <property type="entry name" value="METHYL-ACCEPTING CHEMOTAXIS PROTEIN MCPB"/>
    <property type="match status" value="1"/>
</dbReference>
<feature type="transmembrane region" description="Helical" evidence="3">
    <location>
        <begin position="15"/>
        <end position="35"/>
    </location>
</feature>
<dbReference type="AlphaFoldDB" id="A0A017RSA5"/>
<dbReference type="Pfam" id="PF00015">
    <property type="entry name" value="MCPsignal"/>
    <property type="match status" value="1"/>
</dbReference>
<dbReference type="EMBL" id="AZQP01000044">
    <property type="protein sequence ID" value="EYE87628.1"/>
    <property type="molecule type" value="Genomic_DNA"/>
</dbReference>
<keyword evidence="1 2" id="KW-0807">Transducer</keyword>
<dbReference type="Proteomes" id="UP000019681">
    <property type="component" value="Unassembled WGS sequence"/>
</dbReference>
<gene>
    <name evidence="5" type="ORF">Q428_12200</name>
</gene>
<sequence>MEAIQKELKIINKRVLEIHLLIFAIVALGFFLEYKKGNVEFIFILIVLGFSFLGLITSYIIYKKKNDSTSVKWILMITFGIAYAVNLLKAENAMTFIFLFPYSMIYTLYADKKLSYIQNTAATILVGVFVALKISRGAVTNLDISNYVLIAGTIIMYLPAVFSVVTLTGKLKKQTAENLIEIESKEKAMRRAMDNLFEIANLVKNNSSELNNIIDDISSSTIAFSTAVEEIAQSASSTATEIQETNNIVENIKREVENTSQASMEIQDSTNVTMGIVEKGQDIINNLSSMSDDVKFNNNSVSKTMDGLKTKSDDIVNITSVIAQISEQTNLLALNAAIEAARVGEAGRGFAVVADEIKKLAQESKNNSDNIAKIIFELQSETNLSVKAVGELIRINEKQQELVNEVSSMFKSISSNISEIKDKTYRLNSMMKNVIQGMAGIETAGDNIAAASEETMANSEEAAAMSKEHINQAEIARKLSNELLEAIKGLTKGDS</sequence>
<keyword evidence="3" id="KW-0812">Transmembrane</keyword>